<feature type="compositionally biased region" description="Basic and acidic residues" evidence="1">
    <location>
        <begin position="248"/>
        <end position="259"/>
    </location>
</feature>
<reference evidence="2 3" key="1">
    <citation type="submission" date="2017-02" db="EMBL/GenBank/DDBJ databases">
        <authorList>
            <person name="Peterson S.W."/>
        </authorList>
    </citation>
    <scope>NUCLEOTIDE SEQUENCE [LARGE SCALE GENOMIC DNA]</scope>
    <source>
        <strain evidence="2 3">DSM 45154</strain>
    </source>
</reference>
<dbReference type="OrthoDB" id="3431789at2"/>
<gene>
    <name evidence="2" type="ORF">SAMN02745673_03071</name>
</gene>
<evidence type="ECO:0008006" key="4">
    <source>
        <dbReference type="Google" id="ProtNLM"/>
    </source>
</evidence>
<dbReference type="RefSeq" id="WP_078762373.1">
    <property type="nucleotide sequence ID" value="NZ_FUWS01000008.1"/>
</dbReference>
<dbReference type="EMBL" id="FUWS01000008">
    <property type="protein sequence ID" value="SKA21895.1"/>
    <property type="molecule type" value="Genomic_DNA"/>
</dbReference>
<feature type="compositionally biased region" description="Basic and acidic residues" evidence="1">
    <location>
        <begin position="155"/>
        <end position="174"/>
    </location>
</feature>
<dbReference type="STRING" id="1122192.SAMN02745673_03071"/>
<protein>
    <recommendedName>
        <fullName evidence="4">Polyhydroxyalkanoate synthesis regulator phasin</fullName>
    </recommendedName>
</protein>
<dbReference type="AlphaFoldDB" id="A0A1T4S111"/>
<evidence type="ECO:0000256" key="1">
    <source>
        <dbReference type="SAM" id="MobiDB-lite"/>
    </source>
</evidence>
<proteinExistence type="predicted"/>
<dbReference type="Proteomes" id="UP000190637">
    <property type="component" value="Unassembled WGS sequence"/>
</dbReference>
<organism evidence="2 3">
    <name type="scientific">Marinactinospora thermotolerans DSM 45154</name>
    <dbReference type="NCBI Taxonomy" id="1122192"/>
    <lineage>
        <taxon>Bacteria</taxon>
        <taxon>Bacillati</taxon>
        <taxon>Actinomycetota</taxon>
        <taxon>Actinomycetes</taxon>
        <taxon>Streptosporangiales</taxon>
        <taxon>Nocardiopsidaceae</taxon>
        <taxon>Marinactinospora</taxon>
    </lineage>
</organism>
<evidence type="ECO:0000313" key="2">
    <source>
        <dbReference type="EMBL" id="SKA21895.1"/>
    </source>
</evidence>
<accession>A0A1T4S111</accession>
<feature type="compositionally biased region" description="Polar residues" evidence="1">
    <location>
        <begin position="200"/>
        <end position="210"/>
    </location>
</feature>
<evidence type="ECO:0000313" key="3">
    <source>
        <dbReference type="Proteomes" id="UP000190637"/>
    </source>
</evidence>
<sequence length="327" mass="33551">MVVDAVRTYLDAASGFTELTRKRAVAAAKTLLREEEGRSAVAKGADTARGAVDGVEGAVRATRVGHTIQTLAADLIETSKANRAALDDLIEAEVRRVLDRLDLVRRDEYDRLARRVAELERRLASRTAVRPVPPAGGATPPLVPSPSAPVAVESPEAREDGVMVGHVKDSEPGGRGDTAGVEEAETASPTGVAAEGDGPTVTQTSTTELPDSSAVPPQAEVLPGMEATPTAPTGPGRAGEEGTAENEDGARPSKERDGEASTDEDPDPQTAGDGEEDKPAAAETSATKKPAGRAKAKSTTTRSRAGGKGATKRSGGARARGAKDGGK</sequence>
<keyword evidence="3" id="KW-1185">Reference proteome</keyword>
<feature type="region of interest" description="Disordered" evidence="1">
    <location>
        <begin position="130"/>
        <end position="327"/>
    </location>
</feature>
<name>A0A1T4S111_9ACTN</name>